<protein>
    <recommendedName>
        <fullName evidence="4">DUF1579 domain-containing protein</fullName>
    </recommendedName>
</protein>
<evidence type="ECO:0008006" key="4">
    <source>
        <dbReference type="Google" id="ProtNLM"/>
    </source>
</evidence>
<dbReference type="EMBL" id="JACHFZ010000005">
    <property type="protein sequence ID" value="MBB5292857.1"/>
    <property type="molecule type" value="Genomic_DNA"/>
</dbReference>
<gene>
    <name evidence="2" type="ORF">HNQ67_002394</name>
</gene>
<evidence type="ECO:0000256" key="1">
    <source>
        <dbReference type="SAM" id="MobiDB-lite"/>
    </source>
</evidence>
<dbReference type="Proteomes" id="UP000566663">
    <property type="component" value="Unassembled WGS sequence"/>
</dbReference>
<accession>A0A7W8MI33</accession>
<keyword evidence="3" id="KW-1185">Reference proteome</keyword>
<dbReference type="AlphaFoldDB" id="A0A7W8MI33"/>
<comment type="caution">
    <text evidence="2">The sequence shown here is derived from an EMBL/GenBank/DDBJ whole genome shotgun (WGS) entry which is preliminary data.</text>
</comment>
<feature type="region of interest" description="Disordered" evidence="1">
    <location>
        <begin position="134"/>
        <end position="167"/>
    </location>
</feature>
<evidence type="ECO:0000313" key="3">
    <source>
        <dbReference type="Proteomes" id="UP000566663"/>
    </source>
</evidence>
<dbReference type="RefSeq" id="WP_183255711.1">
    <property type="nucleotide sequence ID" value="NZ_BAAAFF010000001.1"/>
</dbReference>
<sequence length="167" mass="17597">MIHAILLAALLQAAPPAPVDCTDADHSAFNFWVGDWDVSPTGTDTIVARSVISATAGGCAIEEDYHQTLGPGGVATTYHGVSFSTFDQRHGGVWRQFYMDSNGAVTVFEGGLSDGGAMVLEAAGGPGPIQRMTVSPEPDGSVRQRGESSTDGGVTWTPGYDFSYRRR</sequence>
<organism evidence="2 3">
    <name type="scientific">Brevundimonas basaltis</name>
    <dbReference type="NCBI Taxonomy" id="472166"/>
    <lineage>
        <taxon>Bacteria</taxon>
        <taxon>Pseudomonadati</taxon>
        <taxon>Pseudomonadota</taxon>
        <taxon>Alphaproteobacteria</taxon>
        <taxon>Caulobacterales</taxon>
        <taxon>Caulobacteraceae</taxon>
        <taxon>Brevundimonas</taxon>
    </lineage>
</organism>
<evidence type="ECO:0000313" key="2">
    <source>
        <dbReference type="EMBL" id="MBB5292857.1"/>
    </source>
</evidence>
<name>A0A7W8MI33_9CAUL</name>
<proteinExistence type="predicted"/>
<reference evidence="2 3" key="1">
    <citation type="submission" date="2020-08" db="EMBL/GenBank/DDBJ databases">
        <title>Genomic Encyclopedia of Type Strains, Phase IV (KMG-IV): sequencing the most valuable type-strain genomes for metagenomic binning, comparative biology and taxonomic classification.</title>
        <authorList>
            <person name="Goeker M."/>
        </authorList>
    </citation>
    <scope>NUCLEOTIDE SEQUENCE [LARGE SCALE GENOMIC DNA]</scope>
    <source>
        <strain evidence="2 3">DSM 25335</strain>
    </source>
</reference>